<dbReference type="EMBL" id="VYGV01000015">
    <property type="protein sequence ID" value="NWF46825.1"/>
    <property type="molecule type" value="Genomic_DNA"/>
</dbReference>
<keyword evidence="4" id="KW-0807">Transducer</keyword>
<dbReference type="GO" id="GO:0007165">
    <property type="term" value="P:signal transduction"/>
    <property type="evidence" value="ECO:0007669"/>
    <property type="project" value="UniProtKB-KW"/>
</dbReference>
<comment type="subcellular location">
    <subcellularLocation>
        <location evidence="1">Membrane</location>
    </subcellularLocation>
</comment>
<dbReference type="CDD" id="cd19411">
    <property type="entry name" value="MCP2201-like_sensor"/>
    <property type="match status" value="1"/>
</dbReference>
<dbReference type="InterPro" id="IPR047347">
    <property type="entry name" value="YvaQ-like_sensor"/>
</dbReference>
<protein>
    <submittedName>
        <fullName evidence="10">HAMP domain-containing protein</fullName>
    </submittedName>
</protein>
<dbReference type="AlphaFoldDB" id="A0A7Y8GXR2"/>
<feature type="transmembrane region" description="Helical" evidence="7">
    <location>
        <begin position="188"/>
        <end position="209"/>
    </location>
</feature>
<dbReference type="InterPro" id="IPR004089">
    <property type="entry name" value="MCPsignal_dom"/>
</dbReference>
<dbReference type="PANTHER" id="PTHR43531">
    <property type="entry name" value="PROTEIN ICFG"/>
    <property type="match status" value="1"/>
</dbReference>
<keyword evidence="7" id="KW-1133">Transmembrane helix</keyword>
<dbReference type="Pfam" id="PF12729">
    <property type="entry name" value="4HB_MCP_1"/>
    <property type="match status" value="1"/>
</dbReference>
<keyword evidence="7" id="KW-0472">Membrane</keyword>
<gene>
    <name evidence="10" type="ORF">F3K02_16425</name>
</gene>
<dbReference type="RefSeq" id="WP_177136725.1">
    <property type="nucleotide sequence ID" value="NZ_VYGV01000015.1"/>
</dbReference>
<dbReference type="InterPro" id="IPR003660">
    <property type="entry name" value="HAMP_dom"/>
</dbReference>
<evidence type="ECO:0000256" key="4">
    <source>
        <dbReference type="PROSITE-ProRule" id="PRU00284"/>
    </source>
</evidence>
<keyword evidence="5" id="KW-0175">Coiled coil</keyword>
<dbReference type="Proteomes" id="UP000545507">
    <property type="component" value="Unassembled WGS sequence"/>
</dbReference>
<feature type="coiled-coil region" evidence="5">
    <location>
        <begin position="158"/>
        <end position="185"/>
    </location>
</feature>
<dbReference type="PRINTS" id="PR00260">
    <property type="entry name" value="CHEMTRNSDUCR"/>
</dbReference>
<evidence type="ECO:0000259" key="9">
    <source>
        <dbReference type="PROSITE" id="PS50885"/>
    </source>
</evidence>
<keyword evidence="7" id="KW-0812">Transmembrane</keyword>
<dbReference type="PANTHER" id="PTHR43531:SF14">
    <property type="entry name" value="METHYL-ACCEPTING CHEMOTAXIS PROTEIN I-RELATED"/>
    <property type="match status" value="1"/>
</dbReference>
<proteinExistence type="inferred from homology"/>
<feature type="region of interest" description="Disordered" evidence="6">
    <location>
        <begin position="561"/>
        <end position="588"/>
    </location>
</feature>
<feature type="compositionally biased region" description="Low complexity" evidence="6">
    <location>
        <begin position="568"/>
        <end position="588"/>
    </location>
</feature>
<evidence type="ECO:0000313" key="11">
    <source>
        <dbReference type="Proteomes" id="UP000545507"/>
    </source>
</evidence>
<keyword evidence="11" id="KW-1185">Reference proteome</keyword>
<evidence type="ECO:0000256" key="2">
    <source>
        <dbReference type="ARBA" id="ARBA00022481"/>
    </source>
</evidence>
<name>A0A7Y8GXR2_9BURK</name>
<keyword evidence="2" id="KW-0488">Methylation</keyword>
<evidence type="ECO:0000256" key="6">
    <source>
        <dbReference type="SAM" id="MobiDB-lite"/>
    </source>
</evidence>
<dbReference type="InterPro" id="IPR004090">
    <property type="entry name" value="Chemotax_Me-accpt_rcpt"/>
</dbReference>
<feature type="domain" description="HAMP" evidence="9">
    <location>
        <begin position="211"/>
        <end position="263"/>
    </location>
</feature>
<dbReference type="FunFam" id="1.10.287.950:FF:000001">
    <property type="entry name" value="Methyl-accepting chemotaxis sensory transducer"/>
    <property type="match status" value="1"/>
</dbReference>
<dbReference type="PROSITE" id="PS50885">
    <property type="entry name" value="HAMP"/>
    <property type="match status" value="1"/>
</dbReference>
<dbReference type="InterPro" id="IPR051310">
    <property type="entry name" value="MCP_chemotaxis"/>
</dbReference>
<comment type="similarity">
    <text evidence="3">Belongs to the methyl-accepting chemotaxis (MCP) protein family.</text>
</comment>
<dbReference type="CDD" id="cd06225">
    <property type="entry name" value="HAMP"/>
    <property type="match status" value="1"/>
</dbReference>
<accession>A0A7Y8GXR2</accession>
<dbReference type="PROSITE" id="PS50111">
    <property type="entry name" value="CHEMOTAXIS_TRANSDUC_2"/>
    <property type="match status" value="1"/>
</dbReference>
<evidence type="ECO:0000256" key="1">
    <source>
        <dbReference type="ARBA" id="ARBA00004370"/>
    </source>
</evidence>
<dbReference type="SMART" id="SM00283">
    <property type="entry name" value="MA"/>
    <property type="match status" value="1"/>
</dbReference>
<evidence type="ECO:0000313" key="10">
    <source>
        <dbReference type="EMBL" id="NWF46825.1"/>
    </source>
</evidence>
<dbReference type="GO" id="GO:0005886">
    <property type="term" value="C:plasma membrane"/>
    <property type="evidence" value="ECO:0007669"/>
    <property type="project" value="TreeGrafter"/>
</dbReference>
<evidence type="ECO:0000259" key="8">
    <source>
        <dbReference type="PROSITE" id="PS50111"/>
    </source>
</evidence>
<dbReference type="CDD" id="cd11386">
    <property type="entry name" value="MCP_signal"/>
    <property type="match status" value="1"/>
</dbReference>
<sequence length="603" mass="62874">MRFNNLKITQRLALGFGAVLLLLCALTGVALSGLNAARDAHTNLKAMGQRSALADEWVSHTRLNINRVMAMAKSGNDPQVDAHFKPLIAQTTDRINGLQKALEDSVDSEQGKNLLGAVGERRKQYIAVRKAYFAALAAADPQAEDLLQTGLIPAVESYIGSMEKLQQHERELVELADQAAGQAVKTEMLIIGLMAGFALALGAVVAWLISRSVTVPLSTAVELARAVAGGDLTRSVQVDRRDELGDLLGALSTMKDSLQKTVQQVRSATDSINTASAEIASGNQDLSARTEQAASNLEETAASMEELTATVRQSADAARQANQLAASASEIAVRGGQVVSQVVTTMDEINHSSKKISDIIGVIDGIAFQTNILALNAAVEAARAGEQGRGFAVVAGEVRNLAQRSAEAAKEIKGLIGASVDRVETGSRLVADAGQTMSEIVGSVQRVSDIIGEITAASGEQSDGIGQVNTAVNQLDQMTQQNAALVEESAAAAESLRDQATRLAQVVSVFRIDGSSAAAFTPKVVHQAAARTAPTPGARPAAKTLHTPAIAAPRAALQLKRPAPERAPTPSAGAPTAPVARAVPVKPAKVAVAAGDEGDWESF</sequence>
<comment type="caution">
    <text evidence="10">The sequence shown here is derived from an EMBL/GenBank/DDBJ whole genome shotgun (WGS) entry which is preliminary data.</text>
</comment>
<dbReference type="GO" id="GO:0004888">
    <property type="term" value="F:transmembrane signaling receptor activity"/>
    <property type="evidence" value="ECO:0007669"/>
    <property type="project" value="InterPro"/>
</dbReference>
<dbReference type="GO" id="GO:0006935">
    <property type="term" value="P:chemotaxis"/>
    <property type="evidence" value="ECO:0007669"/>
    <property type="project" value="InterPro"/>
</dbReference>
<evidence type="ECO:0000256" key="7">
    <source>
        <dbReference type="SAM" id="Phobius"/>
    </source>
</evidence>
<reference evidence="10 11" key="1">
    <citation type="submission" date="2019-09" db="EMBL/GenBank/DDBJ databases">
        <title>Hydrogenophaga aromatica sp. nov., isolated from a para-xylene-degrading enrichment culture.</title>
        <authorList>
            <person name="Tancsics A."/>
            <person name="Banerjee S."/>
        </authorList>
    </citation>
    <scope>NUCLEOTIDE SEQUENCE [LARGE SCALE GENOMIC DNA]</scope>
    <source>
        <strain evidence="10 11">D2P1</strain>
    </source>
</reference>
<dbReference type="SUPFAM" id="SSF58104">
    <property type="entry name" value="Methyl-accepting chemotaxis protein (MCP) signaling domain"/>
    <property type="match status" value="1"/>
</dbReference>
<dbReference type="InterPro" id="IPR024478">
    <property type="entry name" value="HlyB_4HB_MCP"/>
</dbReference>
<dbReference type="Pfam" id="PF00015">
    <property type="entry name" value="MCPsignal"/>
    <property type="match status" value="1"/>
</dbReference>
<feature type="domain" description="Methyl-accepting transducer" evidence="8">
    <location>
        <begin position="268"/>
        <end position="497"/>
    </location>
</feature>
<organism evidence="10 11">
    <name type="scientific">Hydrogenophaga aromaticivorans</name>
    <dbReference type="NCBI Taxonomy" id="2610898"/>
    <lineage>
        <taxon>Bacteria</taxon>
        <taxon>Pseudomonadati</taxon>
        <taxon>Pseudomonadota</taxon>
        <taxon>Betaproteobacteria</taxon>
        <taxon>Burkholderiales</taxon>
        <taxon>Comamonadaceae</taxon>
        <taxon>Hydrogenophaga</taxon>
    </lineage>
</organism>
<dbReference type="SMART" id="SM00304">
    <property type="entry name" value="HAMP"/>
    <property type="match status" value="1"/>
</dbReference>
<dbReference type="Gene3D" id="1.10.287.950">
    <property type="entry name" value="Methyl-accepting chemotaxis protein"/>
    <property type="match status" value="1"/>
</dbReference>
<evidence type="ECO:0000256" key="3">
    <source>
        <dbReference type="ARBA" id="ARBA00029447"/>
    </source>
</evidence>
<dbReference type="Pfam" id="PF00672">
    <property type="entry name" value="HAMP"/>
    <property type="match status" value="1"/>
</dbReference>
<evidence type="ECO:0000256" key="5">
    <source>
        <dbReference type="SAM" id="Coils"/>
    </source>
</evidence>